<accession>A0A316HLE9</accession>
<dbReference type="SUPFAM" id="SSF53822">
    <property type="entry name" value="Periplasmic binding protein-like I"/>
    <property type="match status" value="1"/>
</dbReference>
<comment type="similarity">
    <text evidence="1">Belongs to the leucine-binding protein family.</text>
</comment>
<protein>
    <submittedName>
        <fullName evidence="5">Substrate-binding family protein</fullName>
    </submittedName>
</protein>
<evidence type="ECO:0000256" key="1">
    <source>
        <dbReference type="ARBA" id="ARBA00010062"/>
    </source>
</evidence>
<evidence type="ECO:0000259" key="4">
    <source>
        <dbReference type="Pfam" id="PF13458"/>
    </source>
</evidence>
<dbReference type="PROSITE" id="PS51257">
    <property type="entry name" value="PROKAR_LIPOPROTEIN"/>
    <property type="match status" value="1"/>
</dbReference>
<gene>
    <name evidence="5" type="ORF">C8D88_11943</name>
</gene>
<sequence>MSIRHLSLSAALLLGTLTACGSDDRTTDPVRTGPGVSAASISLGVLTDMTGPFKGSSVFRIRGYELYLEQLNKRGGVCGRRVELKQKDHAYDVQKALDGYFELEPQVLGFIDVLGQPMTAAIEPT</sequence>
<dbReference type="EMBL" id="QGHB01000019">
    <property type="protein sequence ID" value="PWK81134.1"/>
    <property type="molecule type" value="Genomic_DNA"/>
</dbReference>
<dbReference type="Proteomes" id="UP000246005">
    <property type="component" value="Unassembled WGS sequence"/>
</dbReference>
<organism evidence="5 6">
    <name type="scientific">Lentzea atacamensis</name>
    <dbReference type="NCBI Taxonomy" id="531938"/>
    <lineage>
        <taxon>Bacteria</taxon>
        <taxon>Bacillati</taxon>
        <taxon>Actinomycetota</taxon>
        <taxon>Actinomycetes</taxon>
        <taxon>Pseudonocardiales</taxon>
        <taxon>Pseudonocardiaceae</taxon>
        <taxon>Lentzea</taxon>
    </lineage>
</organism>
<evidence type="ECO:0000256" key="2">
    <source>
        <dbReference type="ARBA" id="ARBA00022729"/>
    </source>
</evidence>
<evidence type="ECO:0000256" key="3">
    <source>
        <dbReference type="SAM" id="SignalP"/>
    </source>
</evidence>
<dbReference type="Pfam" id="PF13458">
    <property type="entry name" value="Peripla_BP_6"/>
    <property type="match status" value="1"/>
</dbReference>
<feature type="chain" id="PRO_5016444823" evidence="3">
    <location>
        <begin position="22"/>
        <end position="125"/>
    </location>
</feature>
<feature type="signal peptide" evidence="3">
    <location>
        <begin position="1"/>
        <end position="21"/>
    </location>
</feature>
<reference evidence="5 6" key="1">
    <citation type="submission" date="2018-05" db="EMBL/GenBank/DDBJ databases">
        <title>Genomic Encyclopedia of Type Strains, Phase IV (KMG-IV): sequencing the most valuable type-strain genomes for metagenomic binning, comparative biology and taxonomic classification.</title>
        <authorList>
            <person name="Goeker M."/>
        </authorList>
    </citation>
    <scope>NUCLEOTIDE SEQUENCE [LARGE SCALE GENOMIC DNA]</scope>
    <source>
        <strain evidence="5 6">DSM 45480</strain>
    </source>
</reference>
<evidence type="ECO:0000313" key="6">
    <source>
        <dbReference type="Proteomes" id="UP000246005"/>
    </source>
</evidence>
<dbReference type="PANTHER" id="PTHR47235">
    <property type="entry name" value="BLR6548 PROTEIN"/>
    <property type="match status" value="1"/>
</dbReference>
<dbReference type="PANTHER" id="PTHR47235:SF1">
    <property type="entry name" value="BLR6548 PROTEIN"/>
    <property type="match status" value="1"/>
</dbReference>
<dbReference type="RefSeq" id="WP_109641579.1">
    <property type="nucleotide sequence ID" value="NZ_QGHB01000019.1"/>
</dbReference>
<name>A0A316HLE9_9PSEU</name>
<evidence type="ECO:0000313" key="5">
    <source>
        <dbReference type="EMBL" id="PWK81134.1"/>
    </source>
</evidence>
<proteinExistence type="inferred from homology"/>
<dbReference type="InterPro" id="IPR028082">
    <property type="entry name" value="Peripla_BP_I"/>
</dbReference>
<feature type="domain" description="Leucine-binding protein" evidence="4">
    <location>
        <begin position="41"/>
        <end position="124"/>
    </location>
</feature>
<dbReference type="Gene3D" id="3.40.50.2300">
    <property type="match status" value="1"/>
</dbReference>
<dbReference type="AlphaFoldDB" id="A0A316HLE9"/>
<keyword evidence="2 3" id="KW-0732">Signal</keyword>
<dbReference type="InterPro" id="IPR028081">
    <property type="entry name" value="Leu-bd"/>
</dbReference>
<comment type="caution">
    <text evidence="5">The sequence shown here is derived from an EMBL/GenBank/DDBJ whole genome shotgun (WGS) entry which is preliminary data.</text>
</comment>